<dbReference type="InterPro" id="IPR002471">
    <property type="entry name" value="Pept_S9_AS"/>
</dbReference>
<accession>A0A4S8KP01</accession>
<keyword evidence="5 7" id="KW-0378">Hydrolase</keyword>
<dbReference type="OrthoDB" id="248387at2759"/>
<dbReference type="PROSITE" id="PS00708">
    <property type="entry name" value="PRO_ENDOPEP_SER"/>
    <property type="match status" value="1"/>
</dbReference>
<evidence type="ECO:0000256" key="6">
    <source>
        <dbReference type="ARBA" id="ARBA00022825"/>
    </source>
</evidence>
<organism evidence="10 11">
    <name type="scientific">Dendrothele bispora (strain CBS 962.96)</name>
    <dbReference type="NCBI Taxonomy" id="1314807"/>
    <lineage>
        <taxon>Eukaryota</taxon>
        <taxon>Fungi</taxon>
        <taxon>Dikarya</taxon>
        <taxon>Basidiomycota</taxon>
        <taxon>Agaricomycotina</taxon>
        <taxon>Agaricomycetes</taxon>
        <taxon>Agaricomycetidae</taxon>
        <taxon>Agaricales</taxon>
        <taxon>Agaricales incertae sedis</taxon>
        <taxon>Dendrothele</taxon>
    </lineage>
</organism>
<evidence type="ECO:0000259" key="9">
    <source>
        <dbReference type="Pfam" id="PF02897"/>
    </source>
</evidence>
<dbReference type="Gene3D" id="2.130.10.120">
    <property type="entry name" value="Prolyl oligopeptidase, N-terminal domain"/>
    <property type="match status" value="1"/>
</dbReference>
<dbReference type="GO" id="GO:0004252">
    <property type="term" value="F:serine-type endopeptidase activity"/>
    <property type="evidence" value="ECO:0007669"/>
    <property type="project" value="UniProtKB-UniRule"/>
</dbReference>
<dbReference type="SUPFAM" id="SSF50993">
    <property type="entry name" value="Peptidase/esterase 'gauge' domain"/>
    <property type="match status" value="1"/>
</dbReference>
<comment type="subunit">
    <text evidence="3">Monomer.</text>
</comment>
<dbReference type="PANTHER" id="PTHR42881:SF2">
    <property type="entry name" value="PROLYL ENDOPEPTIDASE"/>
    <property type="match status" value="1"/>
</dbReference>
<name>A0A4S8KP01_DENBC</name>
<evidence type="ECO:0000256" key="2">
    <source>
        <dbReference type="ARBA" id="ARBA00005228"/>
    </source>
</evidence>
<keyword evidence="4 7" id="KW-0645">Protease</keyword>
<dbReference type="GO" id="GO:0070012">
    <property type="term" value="F:oligopeptidase activity"/>
    <property type="evidence" value="ECO:0007669"/>
    <property type="project" value="TreeGrafter"/>
</dbReference>
<dbReference type="EMBL" id="ML180460">
    <property type="protein sequence ID" value="THU77377.1"/>
    <property type="molecule type" value="Genomic_DNA"/>
</dbReference>
<dbReference type="SUPFAM" id="SSF53474">
    <property type="entry name" value="alpha/beta-Hydrolases"/>
    <property type="match status" value="1"/>
</dbReference>
<reference evidence="10 11" key="1">
    <citation type="journal article" date="2019" name="Nat. Ecol. Evol.">
        <title>Megaphylogeny resolves global patterns of mushroom evolution.</title>
        <authorList>
            <person name="Varga T."/>
            <person name="Krizsan K."/>
            <person name="Foldi C."/>
            <person name="Dima B."/>
            <person name="Sanchez-Garcia M."/>
            <person name="Sanchez-Ramirez S."/>
            <person name="Szollosi G.J."/>
            <person name="Szarkandi J.G."/>
            <person name="Papp V."/>
            <person name="Albert L."/>
            <person name="Andreopoulos W."/>
            <person name="Angelini C."/>
            <person name="Antonin V."/>
            <person name="Barry K.W."/>
            <person name="Bougher N.L."/>
            <person name="Buchanan P."/>
            <person name="Buyck B."/>
            <person name="Bense V."/>
            <person name="Catcheside P."/>
            <person name="Chovatia M."/>
            <person name="Cooper J."/>
            <person name="Damon W."/>
            <person name="Desjardin D."/>
            <person name="Finy P."/>
            <person name="Geml J."/>
            <person name="Haridas S."/>
            <person name="Hughes K."/>
            <person name="Justo A."/>
            <person name="Karasinski D."/>
            <person name="Kautmanova I."/>
            <person name="Kiss B."/>
            <person name="Kocsube S."/>
            <person name="Kotiranta H."/>
            <person name="LaButti K.M."/>
            <person name="Lechner B.E."/>
            <person name="Liimatainen K."/>
            <person name="Lipzen A."/>
            <person name="Lukacs Z."/>
            <person name="Mihaltcheva S."/>
            <person name="Morgado L.N."/>
            <person name="Niskanen T."/>
            <person name="Noordeloos M.E."/>
            <person name="Ohm R.A."/>
            <person name="Ortiz-Santana B."/>
            <person name="Ovrebo C."/>
            <person name="Racz N."/>
            <person name="Riley R."/>
            <person name="Savchenko A."/>
            <person name="Shiryaev A."/>
            <person name="Soop K."/>
            <person name="Spirin V."/>
            <person name="Szebenyi C."/>
            <person name="Tomsovsky M."/>
            <person name="Tulloss R.E."/>
            <person name="Uehling J."/>
            <person name="Grigoriev I.V."/>
            <person name="Vagvolgyi C."/>
            <person name="Papp T."/>
            <person name="Martin F.M."/>
            <person name="Miettinen O."/>
            <person name="Hibbett D.S."/>
            <person name="Nagy L.G."/>
        </authorList>
    </citation>
    <scope>NUCLEOTIDE SEQUENCE [LARGE SCALE GENOMIC DNA]</scope>
    <source>
        <strain evidence="10 11">CBS 962.96</strain>
    </source>
</reference>
<dbReference type="InterPro" id="IPR051167">
    <property type="entry name" value="Prolyl_oligopep/macrocyclase"/>
</dbReference>
<proteinExistence type="inferred from homology"/>
<evidence type="ECO:0000256" key="3">
    <source>
        <dbReference type="ARBA" id="ARBA00011245"/>
    </source>
</evidence>
<dbReference type="AlphaFoldDB" id="A0A4S8KP01"/>
<evidence type="ECO:0000259" key="8">
    <source>
        <dbReference type="Pfam" id="PF00326"/>
    </source>
</evidence>
<comment type="similarity">
    <text evidence="2 7">Belongs to the peptidase S9A family.</text>
</comment>
<dbReference type="InterPro" id="IPR002470">
    <property type="entry name" value="Peptidase_S9A"/>
</dbReference>
<dbReference type="GO" id="GO:0005829">
    <property type="term" value="C:cytosol"/>
    <property type="evidence" value="ECO:0007669"/>
    <property type="project" value="TreeGrafter"/>
</dbReference>
<evidence type="ECO:0000256" key="4">
    <source>
        <dbReference type="ARBA" id="ARBA00022670"/>
    </source>
</evidence>
<dbReference type="InterPro" id="IPR001375">
    <property type="entry name" value="Peptidase_S9_cat"/>
</dbReference>
<evidence type="ECO:0000313" key="10">
    <source>
        <dbReference type="EMBL" id="THU77377.1"/>
    </source>
</evidence>
<evidence type="ECO:0000313" key="11">
    <source>
        <dbReference type="Proteomes" id="UP000297245"/>
    </source>
</evidence>
<dbReference type="PANTHER" id="PTHR42881">
    <property type="entry name" value="PROLYL ENDOPEPTIDASE"/>
    <property type="match status" value="1"/>
</dbReference>
<dbReference type="Pfam" id="PF00326">
    <property type="entry name" value="Peptidase_S9"/>
    <property type="match status" value="1"/>
</dbReference>
<dbReference type="Pfam" id="PF02897">
    <property type="entry name" value="Peptidase_S9_N"/>
    <property type="match status" value="1"/>
</dbReference>
<evidence type="ECO:0000256" key="1">
    <source>
        <dbReference type="ARBA" id="ARBA00001070"/>
    </source>
</evidence>
<comment type="catalytic activity">
    <reaction evidence="1">
        <text>Hydrolysis of Pro-|-Xaa &gt;&gt; Ala-|-Xaa in oligopeptides.</text>
        <dbReference type="EC" id="3.4.21.26"/>
    </reaction>
</comment>
<feature type="domain" description="Peptidase S9 prolyl oligopeptidase catalytic" evidence="8">
    <location>
        <begin position="193"/>
        <end position="274"/>
    </location>
</feature>
<keyword evidence="11" id="KW-1185">Reference proteome</keyword>
<evidence type="ECO:0000256" key="7">
    <source>
        <dbReference type="RuleBase" id="RU368024"/>
    </source>
</evidence>
<feature type="domain" description="Peptidase S9A N-terminal" evidence="9">
    <location>
        <begin position="40"/>
        <end position="111"/>
    </location>
</feature>
<dbReference type="EC" id="3.4.21.-" evidence="7"/>
<gene>
    <name evidence="10" type="ORF">K435DRAFT_877941</name>
</gene>
<dbReference type="Gene3D" id="3.40.50.1820">
    <property type="entry name" value="alpha/beta hydrolase"/>
    <property type="match status" value="1"/>
</dbReference>
<evidence type="ECO:0000256" key="5">
    <source>
        <dbReference type="ARBA" id="ARBA00022801"/>
    </source>
</evidence>
<dbReference type="PRINTS" id="PR00862">
    <property type="entry name" value="PROLIGOPTASE"/>
</dbReference>
<dbReference type="Proteomes" id="UP000297245">
    <property type="component" value="Unassembled WGS sequence"/>
</dbReference>
<dbReference type="GO" id="GO:0006508">
    <property type="term" value="P:proteolysis"/>
    <property type="evidence" value="ECO:0007669"/>
    <property type="project" value="UniProtKB-KW"/>
</dbReference>
<protein>
    <recommendedName>
        <fullName evidence="7">Prolyl endopeptidase</fullName>
        <ecNumber evidence="7">3.4.21.-</ecNumber>
    </recommendedName>
</protein>
<keyword evidence="6 7" id="KW-0720">Serine protease</keyword>
<dbReference type="InterPro" id="IPR023302">
    <property type="entry name" value="Pept_S9A_N"/>
</dbReference>
<dbReference type="InterPro" id="IPR029058">
    <property type="entry name" value="AB_hydrolase_fold"/>
</dbReference>
<sequence>MRQNWRRRLEDLLHDKPPSSELQSGAKDPNALLIAASIHAKDKLVLVYLRDARHEIHVHDLITGRPLRRILRDLVGQFMVTGRRVDKDMFIFYSGFTSPGTVYRYRFDDERDMCSLFRTIRIPGLDLDKFVTESVFYPSKDGISIHMFITRPKNVLLDGTAPVLQYCYGGFALAMLPTFSVSTILFCKIYRAIGGSEYYGESWHRAGMLGNKQNVFNDLNAATEWLVANKYANKDHIAIHGGSNGGVLTTACANQAPGLYRCVITIGGIIDMLRVC</sequence>